<evidence type="ECO:0000313" key="7">
    <source>
        <dbReference type="Proteomes" id="UP000193427"/>
    </source>
</evidence>
<gene>
    <name evidence="6" type="ORF">A4W93_07620</name>
</gene>
<keyword evidence="4" id="KW-0472">Membrane</keyword>
<dbReference type="Pfam" id="PF04357">
    <property type="entry name" value="TamB"/>
    <property type="match status" value="1"/>
</dbReference>
<dbReference type="PANTHER" id="PTHR36985">
    <property type="entry name" value="TRANSLOCATION AND ASSEMBLY MODULE SUBUNIT TAMB"/>
    <property type="match status" value="1"/>
</dbReference>
<reference evidence="6 7" key="1">
    <citation type="submission" date="2016-04" db="EMBL/GenBank/DDBJ databases">
        <title>Complete genome sequence of natural rubber-degrading, novel Gram-negative bacterium, Rhizobacter gummiphilus strain NS21.</title>
        <authorList>
            <person name="Tabata M."/>
            <person name="Kasai D."/>
            <person name="Fukuda M."/>
        </authorList>
    </citation>
    <scope>NUCLEOTIDE SEQUENCE [LARGE SCALE GENOMIC DNA]</scope>
    <source>
        <strain evidence="6 7">NS21</strain>
    </source>
</reference>
<evidence type="ECO:0000256" key="4">
    <source>
        <dbReference type="ARBA" id="ARBA00023136"/>
    </source>
</evidence>
<dbReference type="GO" id="GO:0005886">
    <property type="term" value="C:plasma membrane"/>
    <property type="evidence" value="ECO:0007669"/>
    <property type="project" value="InterPro"/>
</dbReference>
<keyword evidence="7" id="KW-1185">Reference proteome</keyword>
<evidence type="ECO:0000259" key="5">
    <source>
        <dbReference type="Pfam" id="PF04357"/>
    </source>
</evidence>
<name>A0A1W6L636_9BURK</name>
<feature type="domain" description="Translocation and assembly module TamB C-terminal" evidence="5">
    <location>
        <begin position="1073"/>
        <end position="1411"/>
    </location>
</feature>
<dbReference type="GO" id="GO:0009306">
    <property type="term" value="P:protein secretion"/>
    <property type="evidence" value="ECO:0007669"/>
    <property type="project" value="InterPro"/>
</dbReference>
<evidence type="ECO:0000256" key="2">
    <source>
        <dbReference type="ARBA" id="ARBA00022692"/>
    </source>
</evidence>
<dbReference type="Proteomes" id="UP000193427">
    <property type="component" value="Chromosome"/>
</dbReference>
<dbReference type="PANTHER" id="PTHR36985:SF1">
    <property type="entry name" value="TRANSLOCATION AND ASSEMBLY MODULE SUBUNIT TAMB"/>
    <property type="match status" value="1"/>
</dbReference>
<dbReference type="KEGG" id="rgu:A4W93_07620"/>
<dbReference type="RefSeq" id="WP_085750058.1">
    <property type="nucleotide sequence ID" value="NZ_BSPR01000008.1"/>
</dbReference>
<evidence type="ECO:0000313" key="6">
    <source>
        <dbReference type="EMBL" id="ARN19791.1"/>
    </source>
</evidence>
<keyword evidence="2" id="KW-0812">Transmembrane</keyword>
<comment type="subcellular location">
    <subcellularLocation>
        <location evidence="1">Membrane</location>
        <topology evidence="1">Single-pass membrane protein</topology>
    </subcellularLocation>
</comment>
<sequence>MSDDTPDTPTPAEAPTPRAVRRRRRRIGLWIGLAAMTLTLLLVGGALFGVFWAAASPRGTAWLLANLARTGVGVQVIEPTGALIGDFGAKQVIVTSGHTKIVVDDPVWKGLSVAYTPYPATWARLKATSLHATRVTITVAPSDTHEPFTLPKNLQLPVEIDIGELQAGELLVPGLEDYPLRDVRGIVHMGMDEGRKHRFDQVSVRAEPLVVTGYGHIDAVGDLALDVALDAVQADPAGATPGQALPAWAAALRKDWQGRLRAKGPLAGFDTTLSVKGKGQTLDAAAKIEADKPWVLSELDLKTLAFDASAMSARAPMTSLTGNVRIEPLDPARGAEGGLKFDGSLVNAKPGSWVDRHVPVRSLKVDLRGRPRAAGPLDLATFEALLSDGRRDAGVLRASGHWDADRFDVKADLDQVRPSAVDPSLPAMTLTGPIVASGTWPTSADGTRAAIPAFQATAQLNGRLVDLNRAVQVKLEALGDGQRIDVKSFEANAGGAKASLSGNAVRSASAWQVDAKAALTDFDPRLWFPALNSAAWQAGNQSLNLKADVSLAMPHTVPVDKRLGPLLSRVAALRGTAGVEVLPSVLAGVPLTGSLSLKHPGAADVVQADAAVDVDGNTLKASGQIAPDTDGARDRWSATAEIPTVARLGPVLRLVPGAVESGLLDALAGNAGASLDVRGRWPAVDVGGQARVGTLRAGPLALDKADARWAFATRTDAPLDVQVTVDQAGWGTQRTGATSLVLKGTPGNHDLTVHTELKAAPPAWAEGLQQRPPSPTAPPRTLVAGTARGSLSGGPLAGDTGVPLAWKGTLQQFDLRSGQPGAAPWVSTRNVGIEVQAGPVPRFVLSPGRADIVSAGLKWDRIEWQADQGVRTQQLDMQAELEPLSVAPLLARAQPDFGWGGDLRIGGKVNVRQTTEFSADIVLERLSGDLTVTDDGGTQALGLTDLVLSLNVQDGTWTFTQGLAGKQLGVAAGAFVARTSPQRAWPDADAPLTGVFEAQVENLGTWGAWVPAGWRLGGRLRTTASLGGRFGAPEYTGRMVGNGISVRNLLEGVSVTDGEVDISLKGDTARIEKFSARAGAGNVNLAGDAEFGEQPRAALQLTAEKFQLLGRIDRRIVVSGKGDLLLDRDNVKVDGRFGVDEGLIDFTRSDAPALAGDVVVTNRTDNEPVVVPTPQRHRNVSIDLAIDLGRNLKLKGRGIDTGLAGELKISTPNGLPTFNGSIRAENGTYAAYNQKLIIDRGVITFNGPVNDPRLDIEATRPNLDVRVGVAVSGSALNPRVRLFSDPEMSDTDKLSWLMLGRASDGLGTQDTALLQRAALALIAGDNPGVTDQVLHSIGLDDLSVRQTDGDSKDTVVSVGKQISRRWYLGYERGLNATQGTWQLIYRVARRFTLRAESGVDNSLEVIWTWRWD</sequence>
<dbReference type="EMBL" id="CP015118">
    <property type="protein sequence ID" value="ARN19791.1"/>
    <property type="molecule type" value="Genomic_DNA"/>
</dbReference>
<protein>
    <recommendedName>
        <fullName evidence="5">Translocation and assembly module TamB C-terminal domain-containing protein</fullName>
    </recommendedName>
</protein>
<evidence type="ECO:0000256" key="1">
    <source>
        <dbReference type="ARBA" id="ARBA00004167"/>
    </source>
</evidence>
<accession>A0A1W6L636</accession>
<dbReference type="OrthoDB" id="5288149at2"/>
<dbReference type="InterPro" id="IPR007452">
    <property type="entry name" value="TamB_C"/>
</dbReference>
<proteinExistence type="predicted"/>
<organism evidence="6 7">
    <name type="scientific">Piscinibacter gummiphilus</name>
    <dbReference type="NCBI Taxonomy" id="946333"/>
    <lineage>
        <taxon>Bacteria</taxon>
        <taxon>Pseudomonadati</taxon>
        <taxon>Pseudomonadota</taxon>
        <taxon>Betaproteobacteria</taxon>
        <taxon>Burkholderiales</taxon>
        <taxon>Sphaerotilaceae</taxon>
        <taxon>Piscinibacter</taxon>
    </lineage>
</organism>
<evidence type="ECO:0000256" key="3">
    <source>
        <dbReference type="ARBA" id="ARBA00022989"/>
    </source>
</evidence>
<keyword evidence="3" id="KW-1133">Transmembrane helix</keyword>
<dbReference type="STRING" id="946333.A4W93_07620"/>